<dbReference type="InterPro" id="IPR015422">
    <property type="entry name" value="PyrdxlP-dep_Trfase_small"/>
</dbReference>
<evidence type="ECO:0000256" key="1">
    <source>
        <dbReference type="ARBA" id="ARBA00001933"/>
    </source>
</evidence>
<evidence type="ECO:0000256" key="5">
    <source>
        <dbReference type="ARBA" id="ARBA00023239"/>
    </source>
</evidence>
<keyword evidence="3" id="KW-0210">Decarboxylase</keyword>
<protein>
    <submittedName>
        <fullName evidence="8">L-2,4-diaminobutyrate decarboxylase</fullName>
        <ecNumber evidence="8">4.1.1.86</ecNumber>
    </submittedName>
</protein>
<dbReference type="GO" id="GO:0006520">
    <property type="term" value="P:amino acid metabolic process"/>
    <property type="evidence" value="ECO:0007669"/>
    <property type="project" value="InterPro"/>
</dbReference>
<dbReference type="Proteomes" id="UP000193224">
    <property type="component" value="Unassembled WGS sequence"/>
</dbReference>
<dbReference type="Pfam" id="PF00282">
    <property type="entry name" value="Pyridoxal_deC"/>
    <property type="match status" value="1"/>
</dbReference>
<dbReference type="PANTHER" id="PTHR11999">
    <property type="entry name" value="GROUP II PYRIDOXAL-5-PHOSPHATE DECARBOXYLASE"/>
    <property type="match status" value="1"/>
</dbReference>
<keyword evidence="5 7" id="KW-0456">Lyase</keyword>
<evidence type="ECO:0000313" key="9">
    <source>
        <dbReference type="Proteomes" id="UP000193224"/>
    </source>
</evidence>
<organism evidence="8 9">
    <name type="scientific">Roseovarius aestuarii</name>
    <dbReference type="NCBI Taxonomy" id="475083"/>
    <lineage>
        <taxon>Bacteria</taxon>
        <taxon>Pseudomonadati</taxon>
        <taxon>Pseudomonadota</taxon>
        <taxon>Alphaproteobacteria</taxon>
        <taxon>Rhodobacterales</taxon>
        <taxon>Roseobacteraceae</taxon>
        <taxon>Roseovarius</taxon>
    </lineage>
</organism>
<evidence type="ECO:0000256" key="7">
    <source>
        <dbReference type="RuleBase" id="RU000382"/>
    </source>
</evidence>
<dbReference type="InterPro" id="IPR015424">
    <property type="entry name" value="PyrdxlP-dep_Trfase"/>
</dbReference>
<evidence type="ECO:0000256" key="4">
    <source>
        <dbReference type="ARBA" id="ARBA00022898"/>
    </source>
</evidence>
<dbReference type="AlphaFoldDB" id="A0A1X7BM97"/>
<evidence type="ECO:0000256" key="3">
    <source>
        <dbReference type="ARBA" id="ARBA00022793"/>
    </source>
</evidence>
<evidence type="ECO:0000256" key="2">
    <source>
        <dbReference type="ARBA" id="ARBA00009533"/>
    </source>
</evidence>
<dbReference type="RefSeq" id="WP_085798677.1">
    <property type="nucleotide sequence ID" value="NZ_FWXB01000001.1"/>
</dbReference>
<feature type="modified residue" description="N6-(pyridoxal phosphate)lysine" evidence="6">
    <location>
        <position position="295"/>
    </location>
</feature>
<dbReference type="InterPro" id="IPR002129">
    <property type="entry name" value="PyrdxlP-dep_de-COase"/>
</dbReference>
<dbReference type="PRINTS" id="PR00800">
    <property type="entry name" value="YHDCRBOXLASE"/>
</dbReference>
<evidence type="ECO:0000313" key="8">
    <source>
        <dbReference type="EMBL" id="SMC10746.1"/>
    </source>
</evidence>
<dbReference type="InterPro" id="IPR010977">
    <property type="entry name" value="Aromatic_deC"/>
</dbReference>
<dbReference type="PANTHER" id="PTHR11999:SF70">
    <property type="entry name" value="MIP05841P"/>
    <property type="match status" value="1"/>
</dbReference>
<sequence length="471" mass="50962">MKQVHSFPTLAGPLAAASAYATGYRESKTNLHPTATLAQLRNSFGGDLPAKGQPGEQVIADLIKAAEPGLVGNTQPGFHAWVMGSSHPVGVAADWLTSVWGQNAALYQGSPAAATAEETACDWLLDILDLPREASVGITTGATMAGFIGLAAARDELLRRAGYDFAETGLQYAPPVTVFVAEDTHASNLAALRYLGFGTNNIVAVACDDQGRMITDDIARHVARVSGPRIIVATAGHINSGAFDDFHALADLAERHGAWLHVDAAFGLWARASVSTRSLTNGIDRADSWSTDGHKWLQIPFDAGFAIVRDSQAHRRAMNITAGYLPDDPDDGRNATHFNTELSRRARGFTVWATLKALGREGIADMIRNHCDCASLLAHKLRRLPGIRIHNDVMLNQLILSFDRGRGDADANRMTQAMEAALNADGQHFFRTATWQERCVLRVSIISVDTGPEHIQTLAQKIEALWHDIRR</sequence>
<dbReference type="GO" id="GO:0033983">
    <property type="term" value="F:diaminobutyrate decarboxylase activity"/>
    <property type="evidence" value="ECO:0007669"/>
    <property type="project" value="UniProtKB-EC"/>
</dbReference>
<dbReference type="SUPFAM" id="SSF53383">
    <property type="entry name" value="PLP-dependent transferases"/>
    <property type="match status" value="1"/>
</dbReference>
<dbReference type="GO" id="GO:0019752">
    <property type="term" value="P:carboxylic acid metabolic process"/>
    <property type="evidence" value="ECO:0007669"/>
    <property type="project" value="InterPro"/>
</dbReference>
<name>A0A1X7BM97_9RHOB</name>
<dbReference type="GO" id="GO:0030170">
    <property type="term" value="F:pyridoxal phosphate binding"/>
    <property type="evidence" value="ECO:0007669"/>
    <property type="project" value="InterPro"/>
</dbReference>
<keyword evidence="4 6" id="KW-0663">Pyridoxal phosphate</keyword>
<evidence type="ECO:0000256" key="6">
    <source>
        <dbReference type="PIRSR" id="PIRSR602129-50"/>
    </source>
</evidence>
<keyword evidence="9" id="KW-1185">Reference proteome</keyword>
<comment type="cofactor">
    <cofactor evidence="1 6 7">
        <name>pyridoxal 5'-phosphate</name>
        <dbReference type="ChEBI" id="CHEBI:597326"/>
    </cofactor>
</comment>
<dbReference type="OrthoDB" id="9803665at2"/>
<proteinExistence type="inferred from homology"/>
<comment type="similarity">
    <text evidence="2 7">Belongs to the group II decarboxylase family.</text>
</comment>
<dbReference type="InterPro" id="IPR015421">
    <property type="entry name" value="PyrdxlP-dep_Trfase_major"/>
</dbReference>
<reference evidence="8 9" key="1">
    <citation type="submission" date="2017-03" db="EMBL/GenBank/DDBJ databases">
        <authorList>
            <person name="Afonso C.L."/>
            <person name="Miller P.J."/>
            <person name="Scott M.A."/>
            <person name="Spackman E."/>
            <person name="Goraichik I."/>
            <person name="Dimitrov K.M."/>
            <person name="Suarez D.L."/>
            <person name="Swayne D.E."/>
        </authorList>
    </citation>
    <scope>NUCLEOTIDE SEQUENCE [LARGE SCALE GENOMIC DNA]</scope>
    <source>
        <strain evidence="8 9">CECT 7745</strain>
    </source>
</reference>
<dbReference type="EC" id="4.1.1.86" evidence="8"/>
<dbReference type="Gene3D" id="3.90.1150.10">
    <property type="entry name" value="Aspartate Aminotransferase, domain 1"/>
    <property type="match status" value="1"/>
</dbReference>
<dbReference type="EMBL" id="FWXB01000001">
    <property type="protein sequence ID" value="SMC10746.1"/>
    <property type="molecule type" value="Genomic_DNA"/>
</dbReference>
<dbReference type="Gene3D" id="3.40.640.10">
    <property type="entry name" value="Type I PLP-dependent aspartate aminotransferase-like (Major domain)"/>
    <property type="match status" value="1"/>
</dbReference>
<accession>A0A1X7BM97</accession>
<gene>
    <name evidence="8" type="primary">ddc_1</name>
    <name evidence="8" type="ORF">ROA7745_00553</name>
</gene>